<evidence type="ECO:0000256" key="3">
    <source>
        <dbReference type="ARBA" id="ARBA00022670"/>
    </source>
</evidence>
<evidence type="ECO:0000256" key="5">
    <source>
        <dbReference type="ARBA" id="ARBA00022801"/>
    </source>
</evidence>
<dbReference type="PIRSF" id="PIRSF001174">
    <property type="entry name" value="Lon_proteas"/>
    <property type="match status" value="1"/>
</dbReference>
<evidence type="ECO:0000256" key="9">
    <source>
        <dbReference type="HAMAP-Rule" id="MF_01973"/>
    </source>
</evidence>
<dbReference type="Gene3D" id="1.20.58.1480">
    <property type="match status" value="1"/>
</dbReference>
<dbReference type="FunFam" id="1.20.5.5270:FF:000002">
    <property type="entry name" value="Lon protease homolog"/>
    <property type="match status" value="1"/>
</dbReference>
<keyword evidence="2 9" id="KW-0963">Cytoplasm</keyword>
<dbReference type="InterPro" id="IPR004815">
    <property type="entry name" value="Lon_bac/euk-typ"/>
</dbReference>
<evidence type="ECO:0000256" key="14">
    <source>
        <dbReference type="RuleBase" id="RU000591"/>
    </source>
</evidence>
<dbReference type="InterPro" id="IPR027417">
    <property type="entry name" value="P-loop_NTPase"/>
</dbReference>
<dbReference type="SUPFAM" id="SSF54211">
    <property type="entry name" value="Ribosomal protein S5 domain 2-like"/>
    <property type="match status" value="1"/>
</dbReference>
<dbReference type="InterPro" id="IPR008269">
    <property type="entry name" value="Lon_proteolytic"/>
</dbReference>
<reference evidence="17" key="1">
    <citation type="submission" date="2019-03" db="EMBL/GenBank/DDBJ databases">
        <title>Lake Tanganyika Metagenome-Assembled Genomes (MAGs).</title>
        <authorList>
            <person name="Tran P."/>
        </authorList>
    </citation>
    <scope>NUCLEOTIDE SEQUENCE</scope>
    <source>
        <strain evidence="17">K_DeepCast_150m_m2_040</strain>
    </source>
</reference>
<dbReference type="InterPro" id="IPR008268">
    <property type="entry name" value="Peptidase_S16_AS"/>
</dbReference>
<sequence length="825" mass="91190">MSDNPETTVKAEVKTDEQLKLGQFPGELPVLVVKGGIVFPSLVSPLVVSTERSAKLVDDALAGDKLVCAVTQRDTALEREAEPPDLFEVGTISVILKMLRFPDGTMRLLLQGMRRARVEEYLPGAPYLRARVAPLEETGQKDTATRALMRSVTDTFGKLAELAPYLPDDVNTVVRNFESPGRLADFAATYVNFDLSEKQRLLEMLDVKERLQALLPMLSKEIGILELGAKIRDQVKGELDKSQREYFLREQMKAIQKELGESDQTQAEIDELRKKVEEAGMPQAALEAARRELDRLSRMSPAASEYSVTRNYFDWLLAVPWKVRTEDILDVRQAGKILNEDHYNLDKVKQRILEYLSVRKLMQDSKGPILCFIGPPGVGKTSLGRSIARALGRKFQRFSLGGIRDEAEIRGHRRTYVGALPGRIVQGLRTAGSMNPVFMLDEIDKVGTDFRGDPSSALLEVLDPEQNFSFSDHYLEVPVDLSQVMFITTANVADTIIPALRDRMEILELPGYTDEEKISIAKGFLVPRQLTQNGLTKEQVQFKDEALKLIVSEYTREAGVRNLEREVGSVMRKLARRFAEGRSKLSTIDSPEVRKLLGPRRFSSEVAARRMHAGVSTGLAVTPFGGEILFIESSLMKGKKQLLLTGLLGDVMKESAEAALTYVRAHARQLGIDEKFFEESDLHIHIPAGATPKDGPSAGIAIAASVISLLRRESLDPRIAMTGEITLTGRVLPIGGVKEKVLAASRAGIKAVILPVENRRDLRDVPANVRKGLKFRFVKSVGDLCRVLFPKTCAQRSTQDAGPRTPKAACVARQAAGVGRDASGV</sequence>
<dbReference type="PROSITE" id="PS01046">
    <property type="entry name" value="LON_SER"/>
    <property type="match status" value="1"/>
</dbReference>
<evidence type="ECO:0000256" key="6">
    <source>
        <dbReference type="ARBA" id="ARBA00022825"/>
    </source>
</evidence>
<dbReference type="Pfam" id="PF05362">
    <property type="entry name" value="Lon_C"/>
    <property type="match status" value="1"/>
</dbReference>
<dbReference type="HAMAP" id="MF_01973">
    <property type="entry name" value="lon_bact"/>
    <property type="match status" value="1"/>
</dbReference>
<dbReference type="GO" id="GO:0043565">
    <property type="term" value="F:sequence-specific DNA binding"/>
    <property type="evidence" value="ECO:0007669"/>
    <property type="project" value="UniProtKB-UniRule"/>
</dbReference>
<evidence type="ECO:0000313" key="18">
    <source>
        <dbReference type="Proteomes" id="UP000779900"/>
    </source>
</evidence>
<dbReference type="SUPFAM" id="SSF52540">
    <property type="entry name" value="P-loop containing nucleoside triphosphate hydrolases"/>
    <property type="match status" value="1"/>
</dbReference>
<dbReference type="SUPFAM" id="SSF88697">
    <property type="entry name" value="PUA domain-like"/>
    <property type="match status" value="1"/>
</dbReference>
<organism evidence="17 18">
    <name type="scientific">candidate division WOR-3 bacterium</name>
    <dbReference type="NCBI Taxonomy" id="2052148"/>
    <lineage>
        <taxon>Bacteria</taxon>
        <taxon>Bacteria division WOR-3</taxon>
    </lineage>
</organism>
<dbReference type="SMART" id="SM00382">
    <property type="entry name" value="AAA"/>
    <property type="match status" value="1"/>
</dbReference>
<dbReference type="GO" id="GO:0016887">
    <property type="term" value="F:ATP hydrolysis activity"/>
    <property type="evidence" value="ECO:0007669"/>
    <property type="project" value="UniProtKB-UniRule"/>
</dbReference>
<dbReference type="PANTHER" id="PTHR10046">
    <property type="entry name" value="ATP DEPENDENT LON PROTEASE FAMILY MEMBER"/>
    <property type="match status" value="1"/>
</dbReference>
<evidence type="ECO:0000256" key="12">
    <source>
        <dbReference type="PIRSR" id="PIRSR001174-2"/>
    </source>
</evidence>
<evidence type="ECO:0000259" key="16">
    <source>
        <dbReference type="PROSITE" id="PS51787"/>
    </source>
</evidence>
<dbReference type="InterPro" id="IPR027543">
    <property type="entry name" value="Lon_bac"/>
</dbReference>
<dbReference type="GO" id="GO:0004176">
    <property type="term" value="F:ATP-dependent peptidase activity"/>
    <property type="evidence" value="ECO:0007669"/>
    <property type="project" value="UniProtKB-UniRule"/>
</dbReference>
<feature type="active site" evidence="9 11">
    <location>
        <position position="697"/>
    </location>
</feature>
<dbReference type="InterPro" id="IPR020568">
    <property type="entry name" value="Ribosomal_Su5_D2-typ_SF"/>
</dbReference>
<evidence type="ECO:0000256" key="4">
    <source>
        <dbReference type="ARBA" id="ARBA00022741"/>
    </source>
</evidence>
<dbReference type="InterPro" id="IPR054594">
    <property type="entry name" value="Lon_lid"/>
</dbReference>
<dbReference type="Gene3D" id="1.10.8.60">
    <property type="match status" value="1"/>
</dbReference>
<dbReference type="PRINTS" id="PR00830">
    <property type="entry name" value="ENDOLAPTASE"/>
</dbReference>
<dbReference type="FunFam" id="3.40.50.300:FF:000382">
    <property type="entry name" value="Lon protease homolog 2, peroxisomal"/>
    <property type="match status" value="1"/>
</dbReference>
<dbReference type="InterPro" id="IPR003593">
    <property type="entry name" value="AAA+_ATPase"/>
</dbReference>
<dbReference type="InterPro" id="IPR014721">
    <property type="entry name" value="Ribsml_uS5_D2-typ_fold_subgr"/>
</dbReference>
<name>A0A937XCQ9_UNCW3</name>
<dbReference type="PROSITE" id="PS51786">
    <property type="entry name" value="LON_PROTEOLYTIC"/>
    <property type="match status" value="1"/>
</dbReference>
<comment type="caution">
    <text evidence="17">The sequence shown here is derived from an EMBL/GenBank/DDBJ whole genome shotgun (WGS) entry which is preliminary data.</text>
</comment>
<comment type="similarity">
    <text evidence="9 10 13 14">Belongs to the peptidase S16 family.</text>
</comment>
<dbReference type="InterPro" id="IPR046336">
    <property type="entry name" value="Lon_prtase_N_sf"/>
</dbReference>
<evidence type="ECO:0000259" key="15">
    <source>
        <dbReference type="PROSITE" id="PS51786"/>
    </source>
</evidence>
<evidence type="ECO:0000256" key="8">
    <source>
        <dbReference type="ARBA" id="ARBA00023016"/>
    </source>
</evidence>
<comment type="function">
    <text evidence="9">ATP-dependent serine protease that mediates the selective degradation of mutant and abnormal proteins as well as certain short-lived regulatory proteins. Required for cellular homeostasis and for survival from DNA damage and developmental changes induced by stress. Degrades polypeptides processively to yield small peptide fragments that are 5 to 10 amino acids long. Binds to DNA in a double-stranded, site-specific manner.</text>
</comment>
<protein>
    <recommendedName>
        <fullName evidence="9 10">Lon protease</fullName>
        <ecNumber evidence="9 10">3.4.21.53</ecNumber>
    </recommendedName>
    <alternativeName>
        <fullName evidence="9">ATP-dependent protease La</fullName>
    </alternativeName>
</protein>
<dbReference type="Gene3D" id="3.40.50.300">
    <property type="entry name" value="P-loop containing nucleotide triphosphate hydrolases"/>
    <property type="match status" value="1"/>
</dbReference>
<dbReference type="Proteomes" id="UP000779900">
    <property type="component" value="Unassembled WGS sequence"/>
</dbReference>
<keyword evidence="5 9" id="KW-0378">Hydrolase</keyword>
<comment type="induction">
    <text evidence="9">By heat shock.</text>
</comment>
<dbReference type="GO" id="GO:0006515">
    <property type="term" value="P:protein quality control for misfolded or incompletely synthesized proteins"/>
    <property type="evidence" value="ECO:0007669"/>
    <property type="project" value="UniProtKB-UniRule"/>
</dbReference>
<keyword evidence="7 9" id="KW-0067">ATP-binding</keyword>
<evidence type="ECO:0000256" key="11">
    <source>
        <dbReference type="PIRSR" id="PIRSR001174-1"/>
    </source>
</evidence>
<dbReference type="Pfam" id="PF02190">
    <property type="entry name" value="LON_substr_bdg"/>
    <property type="match status" value="1"/>
</dbReference>
<dbReference type="GO" id="GO:0034605">
    <property type="term" value="P:cellular response to heat"/>
    <property type="evidence" value="ECO:0007669"/>
    <property type="project" value="UniProtKB-UniRule"/>
</dbReference>
<dbReference type="CDD" id="cd19500">
    <property type="entry name" value="RecA-like_Lon"/>
    <property type="match status" value="1"/>
</dbReference>
<comment type="subunit">
    <text evidence="9 10">Homohexamer. Organized in a ring with a central cavity.</text>
</comment>
<dbReference type="GO" id="GO:0005737">
    <property type="term" value="C:cytoplasm"/>
    <property type="evidence" value="ECO:0007669"/>
    <property type="project" value="UniProtKB-SubCell"/>
</dbReference>
<dbReference type="NCBIfam" id="TIGR00763">
    <property type="entry name" value="lon"/>
    <property type="match status" value="1"/>
</dbReference>
<dbReference type="Gene3D" id="3.30.230.10">
    <property type="match status" value="1"/>
</dbReference>
<evidence type="ECO:0000256" key="2">
    <source>
        <dbReference type="ARBA" id="ARBA00022490"/>
    </source>
</evidence>
<evidence type="ECO:0000256" key="7">
    <source>
        <dbReference type="ARBA" id="ARBA00022840"/>
    </source>
</evidence>
<dbReference type="InterPro" id="IPR027065">
    <property type="entry name" value="Lon_Prtase"/>
</dbReference>
<dbReference type="EC" id="3.4.21.53" evidence="9 10"/>
<dbReference type="Pfam" id="PF22667">
    <property type="entry name" value="Lon_lid"/>
    <property type="match status" value="1"/>
</dbReference>
<dbReference type="InterPro" id="IPR015947">
    <property type="entry name" value="PUA-like_sf"/>
</dbReference>
<dbReference type="Gene3D" id="1.20.5.5270">
    <property type="match status" value="1"/>
</dbReference>
<dbReference type="InterPro" id="IPR003959">
    <property type="entry name" value="ATPase_AAA_core"/>
</dbReference>
<dbReference type="Gene3D" id="2.30.130.40">
    <property type="entry name" value="LON domain-like"/>
    <property type="match status" value="1"/>
</dbReference>
<accession>A0A937XCQ9</accession>
<dbReference type="Pfam" id="PF00004">
    <property type="entry name" value="AAA"/>
    <property type="match status" value="1"/>
</dbReference>
<feature type="binding site" evidence="9 12">
    <location>
        <begin position="374"/>
        <end position="381"/>
    </location>
    <ligand>
        <name>ATP</name>
        <dbReference type="ChEBI" id="CHEBI:30616"/>
    </ligand>
</feature>
<evidence type="ECO:0000256" key="13">
    <source>
        <dbReference type="PROSITE-ProRule" id="PRU01122"/>
    </source>
</evidence>
<dbReference type="InterPro" id="IPR003111">
    <property type="entry name" value="Lon_prtase_N"/>
</dbReference>
<dbReference type="SMART" id="SM00464">
    <property type="entry name" value="LON"/>
    <property type="match status" value="1"/>
</dbReference>
<evidence type="ECO:0000256" key="10">
    <source>
        <dbReference type="PIRNR" id="PIRNR001174"/>
    </source>
</evidence>
<proteinExistence type="evidence at transcript level"/>
<dbReference type="PROSITE" id="PS51787">
    <property type="entry name" value="LON_N"/>
    <property type="match status" value="1"/>
</dbReference>
<keyword evidence="4 9" id="KW-0547">Nucleotide-binding</keyword>
<dbReference type="EMBL" id="VGIR01000016">
    <property type="protein sequence ID" value="MBM3331008.1"/>
    <property type="molecule type" value="Genomic_DNA"/>
</dbReference>
<feature type="active site" evidence="9 11">
    <location>
        <position position="740"/>
    </location>
</feature>
<keyword evidence="3 9" id="KW-0645">Protease</keyword>
<gene>
    <name evidence="9 17" type="primary">lon</name>
    <name evidence="17" type="ORF">FJY68_04045</name>
</gene>
<evidence type="ECO:0000256" key="1">
    <source>
        <dbReference type="ARBA" id="ARBA00004496"/>
    </source>
</evidence>
<keyword evidence="6 9" id="KW-0720">Serine protease</keyword>
<dbReference type="AlphaFoldDB" id="A0A937XCQ9"/>
<feature type="domain" description="Lon N-terminal" evidence="16">
    <location>
        <begin position="28"/>
        <end position="222"/>
    </location>
</feature>
<dbReference type="GO" id="GO:0004252">
    <property type="term" value="F:serine-type endopeptidase activity"/>
    <property type="evidence" value="ECO:0007669"/>
    <property type="project" value="UniProtKB-UniRule"/>
</dbReference>
<comment type="subcellular location">
    <subcellularLocation>
        <location evidence="1 9 10">Cytoplasm</location>
    </subcellularLocation>
</comment>
<evidence type="ECO:0000313" key="17">
    <source>
        <dbReference type="EMBL" id="MBM3331008.1"/>
    </source>
</evidence>
<feature type="domain" description="Lon proteolytic" evidence="15">
    <location>
        <begin position="610"/>
        <end position="791"/>
    </location>
</feature>
<keyword evidence="8 9" id="KW-0346">Stress response</keyword>
<comment type="catalytic activity">
    <reaction evidence="9 10 13">
        <text>Hydrolysis of proteins in presence of ATP.</text>
        <dbReference type="EC" id="3.4.21.53"/>
    </reaction>
</comment>
<dbReference type="GO" id="GO:0005524">
    <property type="term" value="F:ATP binding"/>
    <property type="evidence" value="ECO:0007669"/>
    <property type="project" value="UniProtKB-UniRule"/>
</dbReference>